<sequence length="87" mass="9747">MLVQHIATTSRGHTIVSQQENHFPTMCALSIKVFLKHQHIRVLTTERCTIASSLNTFATSASESDMVAELKEQNSRECSLHIMHIGL</sequence>
<dbReference type="EMBL" id="JAIWYP010000004">
    <property type="protein sequence ID" value="KAH3829983.1"/>
    <property type="molecule type" value="Genomic_DNA"/>
</dbReference>
<keyword evidence="2" id="KW-1185">Reference proteome</keyword>
<gene>
    <name evidence="1" type="ORF">DPMN_103217</name>
</gene>
<evidence type="ECO:0000313" key="2">
    <source>
        <dbReference type="Proteomes" id="UP000828390"/>
    </source>
</evidence>
<dbReference type="AlphaFoldDB" id="A0A9D4K2K3"/>
<reference evidence="1" key="2">
    <citation type="submission" date="2020-11" db="EMBL/GenBank/DDBJ databases">
        <authorList>
            <person name="McCartney M.A."/>
            <person name="Auch B."/>
            <person name="Kono T."/>
            <person name="Mallez S."/>
            <person name="Becker A."/>
            <person name="Gohl D.M."/>
            <person name="Silverstein K.A.T."/>
            <person name="Koren S."/>
            <person name="Bechman K.B."/>
            <person name="Herman A."/>
            <person name="Abrahante J.E."/>
            <person name="Garbe J."/>
        </authorList>
    </citation>
    <scope>NUCLEOTIDE SEQUENCE</scope>
    <source>
        <strain evidence="1">Duluth1</strain>
        <tissue evidence="1">Whole animal</tissue>
    </source>
</reference>
<organism evidence="1 2">
    <name type="scientific">Dreissena polymorpha</name>
    <name type="common">Zebra mussel</name>
    <name type="synonym">Mytilus polymorpha</name>
    <dbReference type="NCBI Taxonomy" id="45954"/>
    <lineage>
        <taxon>Eukaryota</taxon>
        <taxon>Metazoa</taxon>
        <taxon>Spiralia</taxon>
        <taxon>Lophotrochozoa</taxon>
        <taxon>Mollusca</taxon>
        <taxon>Bivalvia</taxon>
        <taxon>Autobranchia</taxon>
        <taxon>Heteroconchia</taxon>
        <taxon>Euheterodonta</taxon>
        <taxon>Imparidentia</taxon>
        <taxon>Neoheterodontei</taxon>
        <taxon>Myida</taxon>
        <taxon>Dreissenoidea</taxon>
        <taxon>Dreissenidae</taxon>
        <taxon>Dreissena</taxon>
    </lineage>
</organism>
<name>A0A9D4K2K3_DREPO</name>
<proteinExistence type="predicted"/>
<comment type="caution">
    <text evidence="1">The sequence shown here is derived from an EMBL/GenBank/DDBJ whole genome shotgun (WGS) entry which is preliminary data.</text>
</comment>
<reference evidence="1" key="1">
    <citation type="journal article" date="2019" name="bioRxiv">
        <title>The Genome of the Zebra Mussel, Dreissena polymorpha: A Resource for Invasive Species Research.</title>
        <authorList>
            <person name="McCartney M.A."/>
            <person name="Auch B."/>
            <person name="Kono T."/>
            <person name="Mallez S."/>
            <person name="Zhang Y."/>
            <person name="Obille A."/>
            <person name="Becker A."/>
            <person name="Abrahante J.E."/>
            <person name="Garbe J."/>
            <person name="Badalamenti J.P."/>
            <person name="Herman A."/>
            <person name="Mangelson H."/>
            <person name="Liachko I."/>
            <person name="Sullivan S."/>
            <person name="Sone E.D."/>
            <person name="Koren S."/>
            <person name="Silverstein K.A.T."/>
            <person name="Beckman K.B."/>
            <person name="Gohl D.M."/>
        </authorList>
    </citation>
    <scope>NUCLEOTIDE SEQUENCE</scope>
    <source>
        <strain evidence="1">Duluth1</strain>
        <tissue evidence="1">Whole animal</tissue>
    </source>
</reference>
<dbReference type="Proteomes" id="UP000828390">
    <property type="component" value="Unassembled WGS sequence"/>
</dbReference>
<protein>
    <submittedName>
        <fullName evidence="1">Uncharacterized protein</fullName>
    </submittedName>
</protein>
<evidence type="ECO:0000313" key="1">
    <source>
        <dbReference type="EMBL" id="KAH3829983.1"/>
    </source>
</evidence>
<accession>A0A9D4K2K3</accession>